<sequence length="50" mass="5705">MIVSLVVDPMQGITNNKMLLYIRPYFCEHYGRPVPERNLFIITPHMGAGA</sequence>
<dbReference type="EMBL" id="CAJNON010002840">
    <property type="protein sequence ID" value="CAF1517572.1"/>
    <property type="molecule type" value="Genomic_DNA"/>
</dbReference>
<organism evidence="1 2">
    <name type="scientific">Adineta steineri</name>
    <dbReference type="NCBI Taxonomy" id="433720"/>
    <lineage>
        <taxon>Eukaryota</taxon>
        <taxon>Metazoa</taxon>
        <taxon>Spiralia</taxon>
        <taxon>Gnathifera</taxon>
        <taxon>Rotifera</taxon>
        <taxon>Eurotatoria</taxon>
        <taxon>Bdelloidea</taxon>
        <taxon>Adinetida</taxon>
        <taxon>Adinetidae</taxon>
        <taxon>Adineta</taxon>
    </lineage>
</organism>
<dbReference type="AlphaFoldDB" id="A0A815U588"/>
<name>A0A815U588_9BILA</name>
<protein>
    <submittedName>
        <fullName evidence="1">Uncharacterized protein</fullName>
    </submittedName>
</protein>
<gene>
    <name evidence="1" type="ORF">VCS650_LOCUS43112</name>
</gene>
<evidence type="ECO:0000313" key="2">
    <source>
        <dbReference type="Proteomes" id="UP000663891"/>
    </source>
</evidence>
<proteinExistence type="predicted"/>
<evidence type="ECO:0000313" key="1">
    <source>
        <dbReference type="EMBL" id="CAF1517572.1"/>
    </source>
</evidence>
<feature type="non-terminal residue" evidence="1">
    <location>
        <position position="50"/>
    </location>
</feature>
<accession>A0A815U588</accession>
<comment type="caution">
    <text evidence="1">The sequence shown here is derived from an EMBL/GenBank/DDBJ whole genome shotgun (WGS) entry which is preliminary data.</text>
</comment>
<reference evidence="1" key="1">
    <citation type="submission" date="2021-02" db="EMBL/GenBank/DDBJ databases">
        <authorList>
            <person name="Nowell W R."/>
        </authorList>
    </citation>
    <scope>NUCLEOTIDE SEQUENCE</scope>
</reference>
<dbReference type="Proteomes" id="UP000663891">
    <property type="component" value="Unassembled WGS sequence"/>
</dbReference>